<sequence length="138" mass="15113">MRLEPYLFFNGRTEEALAFYQKALGAQTLSVLHFKDSPEGVTTTPEWLDKVMHATFRIGSSVIMASDGVNAAPQVFSGFSISIVADDVAAGQRMFDALSVGGEVRMPWQPTFWSSGFGMVSDKFGMPWMVTVMGDMEG</sequence>
<dbReference type="SUPFAM" id="SSF54593">
    <property type="entry name" value="Glyoxalase/Bleomycin resistance protein/Dihydroxybiphenyl dioxygenase"/>
    <property type="match status" value="1"/>
</dbReference>
<dbReference type="PANTHER" id="PTHR33990">
    <property type="entry name" value="PROTEIN YJDN-RELATED"/>
    <property type="match status" value="1"/>
</dbReference>
<protein>
    <submittedName>
        <fullName evidence="2">3-demethylubiquinone-9 3-methyltransferase</fullName>
    </submittedName>
</protein>
<organism evidence="2 3">
    <name type="scientific">Caballeronia udeis</name>
    <dbReference type="NCBI Taxonomy" id="1232866"/>
    <lineage>
        <taxon>Bacteria</taxon>
        <taxon>Pseudomonadati</taxon>
        <taxon>Pseudomonadota</taxon>
        <taxon>Betaproteobacteria</taxon>
        <taxon>Burkholderiales</taxon>
        <taxon>Burkholderiaceae</taxon>
        <taxon>Caballeronia</taxon>
    </lineage>
</organism>
<dbReference type="PANTHER" id="PTHR33990:SF1">
    <property type="entry name" value="PROTEIN YJDN"/>
    <property type="match status" value="1"/>
</dbReference>
<dbReference type="EMBL" id="FCOK02000063">
    <property type="protein sequence ID" value="SAL60718.1"/>
    <property type="molecule type" value="Genomic_DNA"/>
</dbReference>
<reference evidence="2 3" key="1">
    <citation type="submission" date="2016-01" db="EMBL/GenBank/DDBJ databases">
        <authorList>
            <person name="Oliw E.H."/>
        </authorList>
    </citation>
    <scope>NUCLEOTIDE SEQUENCE [LARGE SCALE GENOMIC DNA]</scope>
    <source>
        <strain evidence="2">LMG 27134</strain>
    </source>
</reference>
<dbReference type="InterPro" id="IPR028973">
    <property type="entry name" value="PhnB-like"/>
</dbReference>
<dbReference type="RefSeq" id="WP_062090981.1">
    <property type="nucleotide sequence ID" value="NZ_FCOK02000063.1"/>
</dbReference>
<keyword evidence="2" id="KW-0808">Transferase</keyword>
<evidence type="ECO:0000313" key="2">
    <source>
        <dbReference type="EMBL" id="SAL60718.1"/>
    </source>
</evidence>
<dbReference type="GO" id="GO:0032259">
    <property type="term" value="P:methylation"/>
    <property type="evidence" value="ECO:0007669"/>
    <property type="project" value="UniProtKB-KW"/>
</dbReference>
<dbReference type="OrthoDB" id="9795306at2"/>
<evidence type="ECO:0000259" key="1">
    <source>
        <dbReference type="Pfam" id="PF06983"/>
    </source>
</evidence>
<dbReference type="Pfam" id="PF06983">
    <property type="entry name" value="3-dmu-9_3-mt"/>
    <property type="match status" value="1"/>
</dbReference>
<name>A0A158IVW6_9BURK</name>
<dbReference type="CDD" id="cd06588">
    <property type="entry name" value="PhnB_like"/>
    <property type="match status" value="1"/>
</dbReference>
<feature type="domain" description="PhnB-like" evidence="1">
    <location>
        <begin position="4"/>
        <end position="130"/>
    </location>
</feature>
<gene>
    <name evidence="2" type="ORF">AWB69_06734</name>
</gene>
<accession>A0A158IVW6</accession>
<dbReference type="AlphaFoldDB" id="A0A158IVW6"/>
<proteinExistence type="predicted"/>
<keyword evidence="2" id="KW-0830">Ubiquinone</keyword>
<keyword evidence="2" id="KW-0489">Methyltransferase</keyword>
<dbReference type="Gene3D" id="3.10.180.10">
    <property type="entry name" value="2,3-Dihydroxybiphenyl 1,2-Dioxygenase, domain 1"/>
    <property type="match status" value="1"/>
</dbReference>
<evidence type="ECO:0000313" key="3">
    <source>
        <dbReference type="Proteomes" id="UP000054683"/>
    </source>
</evidence>
<dbReference type="GO" id="GO:0008168">
    <property type="term" value="F:methyltransferase activity"/>
    <property type="evidence" value="ECO:0007669"/>
    <property type="project" value="UniProtKB-KW"/>
</dbReference>
<dbReference type="Proteomes" id="UP000054683">
    <property type="component" value="Unassembled WGS sequence"/>
</dbReference>
<dbReference type="InterPro" id="IPR029068">
    <property type="entry name" value="Glyas_Bleomycin-R_OHBP_Dase"/>
</dbReference>